<evidence type="ECO:0000256" key="2">
    <source>
        <dbReference type="ARBA" id="ARBA00023125"/>
    </source>
</evidence>
<dbReference type="PROSITE" id="PS51118">
    <property type="entry name" value="HTH_HXLR"/>
    <property type="match status" value="1"/>
</dbReference>
<dbReference type="Gene3D" id="1.10.10.10">
    <property type="entry name" value="Winged helix-like DNA-binding domain superfamily/Winged helix DNA-binding domain"/>
    <property type="match status" value="1"/>
</dbReference>
<gene>
    <name evidence="5" type="ORF">B8V81_0159</name>
</gene>
<sequence length="112" mass="13048">MARTTFKGEVPEEKRELCLVTDALNVIAGKWKLIILWQLKETRRFGELQRLVPGISKGILTSQLRELEQDGMVHREVYREVPPKVEYSLTQQGRSFLPILDSIGEWRRNQAK</sequence>
<dbReference type="InterPro" id="IPR036390">
    <property type="entry name" value="WH_DNA-bd_sf"/>
</dbReference>
<dbReference type="SUPFAM" id="SSF46785">
    <property type="entry name" value="Winged helix' DNA-binding domain"/>
    <property type="match status" value="1"/>
</dbReference>
<accession>A0A2N5NCF5</accession>
<dbReference type="Proteomes" id="UP000234789">
    <property type="component" value="Unassembled WGS sequence"/>
</dbReference>
<organism evidence="5 6">
    <name type="scientific">Paenibacillus pasadenensis</name>
    <dbReference type="NCBI Taxonomy" id="217090"/>
    <lineage>
        <taxon>Bacteria</taxon>
        <taxon>Bacillati</taxon>
        <taxon>Bacillota</taxon>
        <taxon>Bacilli</taxon>
        <taxon>Bacillales</taxon>
        <taxon>Paenibacillaceae</taxon>
        <taxon>Paenibacillus</taxon>
    </lineage>
</organism>
<keyword evidence="2" id="KW-0238">DNA-binding</keyword>
<evidence type="ECO:0000313" key="5">
    <source>
        <dbReference type="EMBL" id="PLT48027.1"/>
    </source>
</evidence>
<dbReference type="GO" id="GO:0003677">
    <property type="term" value="F:DNA binding"/>
    <property type="evidence" value="ECO:0007669"/>
    <property type="project" value="UniProtKB-KW"/>
</dbReference>
<keyword evidence="1" id="KW-0805">Transcription regulation</keyword>
<dbReference type="InterPro" id="IPR002577">
    <property type="entry name" value="HTH_HxlR"/>
</dbReference>
<protein>
    <submittedName>
        <fullName evidence="5">Transcriptional regulator, HxlR family</fullName>
    </submittedName>
</protein>
<dbReference type="Pfam" id="PF01638">
    <property type="entry name" value="HxlR"/>
    <property type="match status" value="1"/>
</dbReference>
<reference evidence="5 6" key="1">
    <citation type="submission" date="2017-05" db="EMBL/GenBank/DDBJ databases">
        <title>Functional genome analysis of Paenibacillus pasadenensis strain R16: insights on endophytic life style and antifungal activity.</title>
        <authorList>
            <person name="Passera A."/>
            <person name="Marcolungo L."/>
            <person name="Casati P."/>
            <person name="Brasca M."/>
            <person name="Quaglino F."/>
            <person name="Delledonne M."/>
        </authorList>
    </citation>
    <scope>NUCLEOTIDE SEQUENCE [LARGE SCALE GENOMIC DNA]</scope>
    <source>
        <strain evidence="5 6">R16</strain>
    </source>
</reference>
<dbReference type="PANTHER" id="PTHR33204">
    <property type="entry name" value="TRANSCRIPTIONAL REGULATOR, MARR FAMILY"/>
    <property type="match status" value="1"/>
</dbReference>
<feature type="domain" description="HTH hxlR-type" evidence="4">
    <location>
        <begin position="18"/>
        <end position="112"/>
    </location>
</feature>
<keyword evidence="6" id="KW-1185">Reference proteome</keyword>
<comment type="caution">
    <text evidence="5">The sequence shown here is derived from an EMBL/GenBank/DDBJ whole genome shotgun (WGS) entry which is preliminary data.</text>
</comment>
<dbReference type="RefSeq" id="WP_101807434.1">
    <property type="nucleotide sequence ID" value="NZ_NFEZ01000001.1"/>
</dbReference>
<dbReference type="EMBL" id="NFEZ01000001">
    <property type="protein sequence ID" value="PLT48027.1"/>
    <property type="molecule type" value="Genomic_DNA"/>
</dbReference>
<dbReference type="InterPro" id="IPR036388">
    <property type="entry name" value="WH-like_DNA-bd_sf"/>
</dbReference>
<evidence type="ECO:0000313" key="6">
    <source>
        <dbReference type="Proteomes" id="UP000234789"/>
    </source>
</evidence>
<proteinExistence type="predicted"/>
<evidence type="ECO:0000256" key="1">
    <source>
        <dbReference type="ARBA" id="ARBA00023015"/>
    </source>
</evidence>
<evidence type="ECO:0000256" key="3">
    <source>
        <dbReference type="ARBA" id="ARBA00023163"/>
    </source>
</evidence>
<name>A0A2N5NCF5_9BACL</name>
<dbReference type="PANTHER" id="PTHR33204:SF38">
    <property type="entry name" value="HTH-TYPE TRANSCRIPTIONAL ACTIVATOR HXLR"/>
    <property type="match status" value="1"/>
</dbReference>
<keyword evidence="3" id="KW-0804">Transcription</keyword>
<evidence type="ECO:0000259" key="4">
    <source>
        <dbReference type="PROSITE" id="PS51118"/>
    </source>
</evidence>
<dbReference type="AlphaFoldDB" id="A0A2N5NCF5"/>